<keyword evidence="9" id="KW-0472">Membrane</keyword>
<dbReference type="InterPro" id="IPR003439">
    <property type="entry name" value="ABC_transporter-like_ATP-bd"/>
</dbReference>
<dbReference type="FunFam" id="3.40.50.300:FF:000335">
    <property type="entry name" value="ATP binding cassette subfamily A member 5"/>
    <property type="match status" value="1"/>
</dbReference>
<dbReference type="GO" id="GO:0005524">
    <property type="term" value="F:ATP binding"/>
    <property type="evidence" value="ECO:0007669"/>
    <property type="project" value="UniProtKB-KW"/>
</dbReference>
<dbReference type="AlphaFoldDB" id="A0A1V9YTU2"/>
<keyword evidence="4" id="KW-0812">Transmembrane</keyword>
<dbReference type="PANTHER" id="PTHR19229:SF36">
    <property type="entry name" value="ATP-BINDING CASSETTE SUB-FAMILY A MEMBER 2"/>
    <property type="match status" value="1"/>
</dbReference>
<comment type="caution">
    <text evidence="11">The sequence shown here is derived from an EMBL/GenBank/DDBJ whole genome shotgun (WGS) entry which is preliminary data.</text>
</comment>
<dbReference type="InterPro" id="IPR026082">
    <property type="entry name" value="ABCA"/>
</dbReference>
<comment type="similarity">
    <text evidence="2">Belongs to the ABC transporter superfamily. ABCA family.</text>
</comment>
<dbReference type="InterPro" id="IPR003593">
    <property type="entry name" value="AAA+_ATPase"/>
</dbReference>
<evidence type="ECO:0000256" key="4">
    <source>
        <dbReference type="ARBA" id="ARBA00022692"/>
    </source>
</evidence>
<keyword evidence="7 11" id="KW-0067">ATP-binding</keyword>
<evidence type="ECO:0000259" key="10">
    <source>
        <dbReference type="PROSITE" id="PS50893"/>
    </source>
</evidence>
<reference evidence="11 12" key="1">
    <citation type="journal article" date="2014" name="Genome Biol. Evol.">
        <title>The secreted proteins of Achlya hypogyna and Thraustotheca clavata identify the ancestral oomycete secretome and reveal gene acquisitions by horizontal gene transfer.</title>
        <authorList>
            <person name="Misner I."/>
            <person name="Blouin N."/>
            <person name="Leonard G."/>
            <person name="Richards T.A."/>
            <person name="Lane C.E."/>
        </authorList>
    </citation>
    <scope>NUCLEOTIDE SEQUENCE [LARGE SCALE GENOMIC DNA]</scope>
    <source>
        <strain evidence="11 12">ATCC 48635</strain>
    </source>
</reference>
<gene>
    <name evidence="11" type="ORF">ACHHYP_06477</name>
</gene>
<feature type="non-terminal residue" evidence="11">
    <location>
        <position position="1"/>
    </location>
</feature>
<sequence length="241" mass="25268">FEPDVAAEAARVASGHAAGDAVVLHKLHKQYGREKVALHELSLGIAKGECFGYLGINGAGKSTTLQILHGALAPSSGAVAVNGHALPAGLRQARAATGYCPQFDALHDLLTVEEELELYARLKGVVNVAGAVEAKLAQFGLQPFRAKRTQGLSGGNKRKVSTAIALLGDPALLLLDEPSTGMDPAARRAMWDVIVGVLSEKRCAVVLTTHSMEECQALCTRIGILVSGQLKCLGSAQHLKH</sequence>
<feature type="non-terminal residue" evidence="11">
    <location>
        <position position="241"/>
    </location>
</feature>
<dbReference type="GO" id="GO:0016020">
    <property type="term" value="C:membrane"/>
    <property type="evidence" value="ECO:0007669"/>
    <property type="project" value="UniProtKB-SubCell"/>
</dbReference>
<protein>
    <submittedName>
        <fullName evidence="11">ATP-binding Cassette (ABC) Superfamily</fullName>
    </submittedName>
</protein>
<dbReference type="PROSITE" id="PS50893">
    <property type="entry name" value="ABC_TRANSPORTER_2"/>
    <property type="match status" value="1"/>
</dbReference>
<dbReference type="CDD" id="cd03263">
    <property type="entry name" value="ABC_subfamily_A"/>
    <property type="match status" value="1"/>
</dbReference>
<dbReference type="OrthoDB" id="69253at2759"/>
<dbReference type="GO" id="GO:0140359">
    <property type="term" value="F:ABC-type transporter activity"/>
    <property type="evidence" value="ECO:0007669"/>
    <property type="project" value="InterPro"/>
</dbReference>
<keyword evidence="12" id="KW-1185">Reference proteome</keyword>
<dbReference type="Pfam" id="PF00005">
    <property type="entry name" value="ABC_tran"/>
    <property type="match status" value="1"/>
</dbReference>
<proteinExistence type="inferred from homology"/>
<dbReference type="GO" id="GO:0016887">
    <property type="term" value="F:ATP hydrolysis activity"/>
    <property type="evidence" value="ECO:0007669"/>
    <property type="project" value="InterPro"/>
</dbReference>
<feature type="domain" description="ABC transporter" evidence="10">
    <location>
        <begin position="22"/>
        <end position="241"/>
    </location>
</feature>
<keyword evidence="6" id="KW-0547">Nucleotide-binding</keyword>
<dbReference type="PANTHER" id="PTHR19229">
    <property type="entry name" value="ATP-BINDING CASSETTE TRANSPORTER SUBFAMILY A ABCA"/>
    <property type="match status" value="1"/>
</dbReference>
<accession>A0A1V9YTU2</accession>
<evidence type="ECO:0000313" key="12">
    <source>
        <dbReference type="Proteomes" id="UP000243579"/>
    </source>
</evidence>
<dbReference type="EMBL" id="JNBR01000941">
    <property type="protein sequence ID" value="OQR89087.1"/>
    <property type="molecule type" value="Genomic_DNA"/>
</dbReference>
<keyword evidence="3" id="KW-0813">Transport</keyword>
<dbReference type="Proteomes" id="UP000243579">
    <property type="component" value="Unassembled WGS sequence"/>
</dbReference>
<evidence type="ECO:0000256" key="7">
    <source>
        <dbReference type="ARBA" id="ARBA00022840"/>
    </source>
</evidence>
<evidence type="ECO:0000256" key="3">
    <source>
        <dbReference type="ARBA" id="ARBA00022448"/>
    </source>
</evidence>
<dbReference type="GO" id="GO:0005319">
    <property type="term" value="F:lipid transporter activity"/>
    <property type="evidence" value="ECO:0007669"/>
    <property type="project" value="TreeGrafter"/>
</dbReference>
<evidence type="ECO:0000313" key="11">
    <source>
        <dbReference type="EMBL" id="OQR89087.1"/>
    </source>
</evidence>
<evidence type="ECO:0000256" key="2">
    <source>
        <dbReference type="ARBA" id="ARBA00008869"/>
    </source>
</evidence>
<evidence type="ECO:0000256" key="8">
    <source>
        <dbReference type="ARBA" id="ARBA00022989"/>
    </source>
</evidence>
<dbReference type="SMART" id="SM00382">
    <property type="entry name" value="AAA"/>
    <property type="match status" value="1"/>
</dbReference>
<dbReference type="Gene3D" id="3.40.50.300">
    <property type="entry name" value="P-loop containing nucleotide triphosphate hydrolases"/>
    <property type="match status" value="1"/>
</dbReference>
<evidence type="ECO:0000256" key="5">
    <source>
        <dbReference type="ARBA" id="ARBA00022737"/>
    </source>
</evidence>
<keyword evidence="5" id="KW-0677">Repeat</keyword>
<dbReference type="InterPro" id="IPR027417">
    <property type="entry name" value="P-loop_NTPase"/>
</dbReference>
<organism evidence="11 12">
    <name type="scientific">Achlya hypogyna</name>
    <name type="common">Oomycete</name>
    <name type="synonym">Protoachlya hypogyna</name>
    <dbReference type="NCBI Taxonomy" id="1202772"/>
    <lineage>
        <taxon>Eukaryota</taxon>
        <taxon>Sar</taxon>
        <taxon>Stramenopiles</taxon>
        <taxon>Oomycota</taxon>
        <taxon>Saprolegniomycetes</taxon>
        <taxon>Saprolegniales</taxon>
        <taxon>Achlyaceae</taxon>
        <taxon>Achlya</taxon>
    </lineage>
</organism>
<evidence type="ECO:0000256" key="1">
    <source>
        <dbReference type="ARBA" id="ARBA00004141"/>
    </source>
</evidence>
<dbReference type="STRING" id="1202772.A0A1V9YTU2"/>
<evidence type="ECO:0000256" key="6">
    <source>
        <dbReference type="ARBA" id="ARBA00022741"/>
    </source>
</evidence>
<keyword evidence="8" id="KW-1133">Transmembrane helix</keyword>
<dbReference type="SUPFAM" id="SSF52540">
    <property type="entry name" value="P-loop containing nucleoside triphosphate hydrolases"/>
    <property type="match status" value="1"/>
</dbReference>
<name>A0A1V9YTU2_ACHHY</name>
<evidence type="ECO:0000256" key="9">
    <source>
        <dbReference type="ARBA" id="ARBA00023136"/>
    </source>
</evidence>
<comment type="subcellular location">
    <subcellularLocation>
        <location evidence="1">Membrane</location>
        <topology evidence="1">Multi-pass membrane protein</topology>
    </subcellularLocation>
</comment>